<protein>
    <recommendedName>
        <fullName evidence="2">ATP-dependent Clp protease proteolytic subunit</fullName>
    </recommendedName>
</protein>
<dbReference type="InterPro" id="IPR023562">
    <property type="entry name" value="ClpP/TepA"/>
</dbReference>
<dbReference type="GO" id="GO:0006515">
    <property type="term" value="P:protein quality control for misfolded or incompletely synthesized proteins"/>
    <property type="evidence" value="ECO:0007669"/>
    <property type="project" value="TreeGrafter"/>
</dbReference>
<keyword evidence="4" id="KW-1185">Reference proteome</keyword>
<dbReference type="OrthoDB" id="9806592at2"/>
<proteinExistence type="inferred from homology"/>
<dbReference type="PRINTS" id="PR00127">
    <property type="entry name" value="CLPPROTEASEP"/>
</dbReference>
<dbReference type="AlphaFoldDB" id="A0A1T4P123"/>
<comment type="similarity">
    <text evidence="1 2">Belongs to the peptidase S14 family.</text>
</comment>
<accession>A0A1T4P123</accession>
<sequence>MAEEKFMDGKEIADITINDIITEYFNNTGEIRDLDCILEKVDFLDRTLHLGDIEEATGDVFSHLIRFWNMVDKNIPVKKRQPIKIIVNSSGGDLVSALTISDAITLSKTPVYTINTGKAYSGGLIVFICGHKRFCYPSASFLFHEGSTTTGEMDAGKFKNFATYYNSLILKMKNYLIKNTNVTEEIYKEKSRDDWWVFSEEGIELGFVDKILKEFI</sequence>
<gene>
    <name evidence="3" type="ORF">SAMN02745110_01798</name>
</gene>
<dbReference type="Proteomes" id="UP000189857">
    <property type="component" value="Unassembled WGS sequence"/>
</dbReference>
<keyword evidence="3" id="KW-0645">Protease</keyword>
<dbReference type="RefSeq" id="WP_078787621.1">
    <property type="nucleotide sequence ID" value="NZ_FMTO01000009.1"/>
</dbReference>
<dbReference type="InterPro" id="IPR029045">
    <property type="entry name" value="ClpP/crotonase-like_dom_sf"/>
</dbReference>
<dbReference type="EMBL" id="FUXA01000010">
    <property type="protein sequence ID" value="SJZ85092.1"/>
    <property type="molecule type" value="Genomic_DNA"/>
</dbReference>
<dbReference type="Pfam" id="PF00574">
    <property type="entry name" value="CLP_protease"/>
    <property type="match status" value="1"/>
</dbReference>
<evidence type="ECO:0000313" key="4">
    <source>
        <dbReference type="Proteomes" id="UP000189857"/>
    </source>
</evidence>
<dbReference type="GO" id="GO:0004252">
    <property type="term" value="F:serine-type endopeptidase activity"/>
    <property type="evidence" value="ECO:0007669"/>
    <property type="project" value="InterPro"/>
</dbReference>
<organism evidence="3 4">
    <name type="scientific">Eubacterium ruminantium</name>
    <dbReference type="NCBI Taxonomy" id="42322"/>
    <lineage>
        <taxon>Bacteria</taxon>
        <taxon>Bacillati</taxon>
        <taxon>Bacillota</taxon>
        <taxon>Clostridia</taxon>
        <taxon>Eubacteriales</taxon>
        <taxon>Eubacteriaceae</taxon>
        <taxon>Eubacterium</taxon>
    </lineage>
</organism>
<dbReference type="PANTHER" id="PTHR10381">
    <property type="entry name" value="ATP-DEPENDENT CLP PROTEASE PROTEOLYTIC SUBUNIT"/>
    <property type="match status" value="1"/>
</dbReference>
<evidence type="ECO:0000313" key="3">
    <source>
        <dbReference type="EMBL" id="SJZ85092.1"/>
    </source>
</evidence>
<dbReference type="GO" id="GO:0004176">
    <property type="term" value="F:ATP-dependent peptidase activity"/>
    <property type="evidence" value="ECO:0007669"/>
    <property type="project" value="InterPro"/>
</dbReference>
<evidence type="ECO:0000256" key="2">
    <source>
        <dbReference type="RuleBase" id="RU003567"/>
    </source>
</evidence>
<reference evidence="3 4" key="1">
    <citation type="submission" date="2017-02" db="EMBL/GenBank/DDBJ databases">
        <authorList>
            <person name="Peterson S.W."/>
        </authorList>
    </citation>
    <scope>NUCLEOTIDE SEQUENCE [LARGE SCALE GENOMIC DNA]</scope>
    <source>
        <strain evidence="3 4">ATCC 17233</strain>
    </source>
</reference>
<dbReference type="Gene3D" id="3.90.226.10">
    <property type="entry name" value="2-enoyl-CoA Hydratase, Chain A, domain 1"/>
    <property type="match status" value="1"/>
</dbReference>
<keyword evidence="3" id="KW-0378">Hydrolase</keyword>
<name>A0A1T4P123_9FIRM</name>
<evidence type="ECO:0000256" key="1">
    <source>
        <dbReference type="ARBA" id="ARBA00007039"/>
    </source>
</evidence>
<dbReference type="GO" id="GO:0051117">
    <property type="term" value="F:ATPase binding"/>
    <property type="evidence" value="ECO:0007669"/>
    <property type="project" value="TreeGrafter"/>
</dbReference>
<dbReference type="GO" id="GO:0009368">
    <property type="term" value="C:endopeptidase Clp complex"/>
    <property type="evidence" value="ECO:0007669"/>
    <property type="project" value="TreeGrafter"/>
</dbReference>
<dbReference type="SUPFAM" id="SSF52096">
    <property type="entry name" value="ClpP/crotonase"/>
    <property type="match status" value="1"/>
</dbReference>
<dbReference type="PANTHER" id="PTHR10381:SF11">
    <property type="entry name" value="ATP-DEPENDENT CLP PROTEASE PROTEOLYTIC SUBUNIT, MITOCHONDRIAL"/>
    <property type="match status" value="1"/>
</dbReference>
<dbReference type="InterPro" id="IPR001907">
    <property type="entry name" value="ClpP"/>
</dbReference>